<evidence type="ECO:0000256" key="1">
    <source>
        <dbReference type="SAM" id="Phobius"/>
    </source>
</evidence>
<accession>A0A1J5HHA4</accession>
<keyword evidence="1" id="KW-0812">Transmembrane</keyword>
<feature type="domain" description="EamA" evidence="2">
    <location>
        <begin position="1"/>
        <end position="137"/>
    </location>
</feature>
<keyword evidence="1" id="KW-0472">Membrane</keyword>
<sequence length="140" mass="15108">MFWLIFAFLSAFFAAITAVLAKIGIKNVNSNLATAVRTVVILIFAWGIVFAQGTFKQLGEISRFSLLFLILSGIATGLSWLFYFRALQLGQASHVAPVDKLSLVLTIILATIILKEKFTFSIGLGAVLMSVGAIIIALAK</sequence>
<evidence type="ECO:0000313" key="4">
    <source>
        <dbReference type="Proteomes" id="UP000183758"/>
    </source>
</evidence>
<dbReference type="PANTHER" id="PTHR22911:SF137">
    <property type="entry name" value="SOLUTE CARRIER FAMILY 35 MEMBER G2-RELATED"/>
    <property type="match status" value="1"/>
</dbReference>
<gene>
    <name evidence="3" type="ORF">AUK04_02230</name>
</gene>
<dbReference type="PANTHER" id="PTHR22911">
    <property type="entry name" value="ACYL-MALONYL CONDENSING ENZYME-RELATED"/>
    <property type="match status" value="1"/>
</dbReference>
<feature type="transmembrane region" description="Helical" evidence="1">
    <location>
        <begin position="95"/>
        <end position="114"/>
    </location>
</feature>
<protein>
    <recommendedName>
        <fullName evidence="2">EamA domain-containing protein</fullName>
    </recommendedName>
</protein>
<name>A0A1J5HHA4_9BACT</name>
<feature type="transmembrane region" description="Helical" evidence="1">
    <location>
        <begin position="121"/>
        <end position="139"/>
    </location>
</feature>
<reference evidence="3 4" key="1">
    <citation type="journal article" date="2016" name="Environ. Microbiol.">
        <title>Genomic resolution of a cold subsurface aquifer community provides metabolic insights for novel microbes adapted to high CO concentrations.</title>
        <authorList>
            <person name="Probst A.J."/>
            <person name="Castelle C.J."/>
            <person name="Singh A."/>
            <person name="Brown C.T."/>
            <person name="Anantharaman K."/>
            <person name="Sharon I."/>
            <person name="Hug L.A."/>
            <person name="Burstein D."/>
            <person name="Emerson J.B."/>
            <person name="Thomas B.C."/>
            <person name="Banfield J.F."/>
        </authorList>
    </citation>
    <scope>NUCLEOTIDE SEQUENCE [LARGE SCALE GENOMIC DNA]</scope>
    <source>
        <strain evidence="3">CG2_30_33_16</strain>
    </source>
</reference>
<evidence type="ECO:0000313" key="3">
    <source>
        <dbReference type="EMBL" id="OIP84581.1"/>
    </source>
</evidence>
<proteinExistence type="predicted"/>
<comment type="caution">
    <text evidence="3">The sequence shown here is derived from an EMBL/GenBank/DDBJ whole genome shotgun (WGS) entry which is preliminary data.</text>
</comment>
<dbReference type="GO" id="GO:0016020">
    <property type="term" value="C:membrane"/>
    <property type="evidence" value="ECO:0007669"/>
    <property type="project" value="InterPro"/>
</dbReference>
<organism evidence="3 4">
    <name type="scientific">Candidatus Roizmanbacteria bacterium CG2_30_33_16</name>
    <dbReference type="NCBI Taxonomy" id="1805340"/>
    <lineage>
        <taxon>Bacteria</taxon>
        <taxon>Candidatus Roizmaniibacteriota</taxon>
    </lineage>
</organism>
<keyword evidence="1" id="KW-1133">Transmembrane helix</keyword>
<feature type="transmembrane region" description="Helical" evidence="1">
    <location>
        <begin position="64"/>
        <end position="83"/>
    </location>
</feature>
<dbReference type="InterPro" id="IPR037185">
    <property type="entry name" value="EmrE-like"/>
</dbReference>
<feature type="transmembrane region" description="Helical" evidence="1">
    <location>
        <begin position="31"/>
        <end position="52"/>
    </location>
</feature>
<dbReference type="Pfam" id="PF00892">
    <property type="entry name" value="EamA"/>
    <property type="match status" value="1"/>
</dbReference>
<dbReference type="AlphaFoldDB" id="A0A1J5HHA4"/>
<dbReference type="Proteomes" id="UP000183758">
    <property type="component" value="Unassembled WGS sequence"/>
</dbReference>
<dbReference type="EMBL" id="MNZM01000052">
    <property type="protein sequence ID" value="OIP84581.1"/>
    <property type="molecule type" value="Genomic_DNA"/>
</dbReference>
<evidence type="ECO:0000259" key="2">
    <source>
        <dbReference type="Pfam" id="PF00892"/>
    </source>
</evidence>
<dbReference type="InterPro" id="IPR000620">
    <property type="entry name" value="EamA_dom"/>
</dbReference>
<dbReference type="SUPFAM" id="SSF103481">
    <property type="entry name" value="Multidrug resistance efflux transporter EmrE"/>
    <property type="match status" value="1"/>
</dbReference>